<sequence length="85" mass="9418">MTTINLTAFNRLAERVYGTARWQSAFARDAGVTYRTVRRWQVEGELLPDDVLMLRDAAARRAAAAAAAAAEIEQFMVDNNISQDG</sequence>
<proteinExistence type="predicted"/>
<protein>
    <submittedName>
        <fullName evidence="1">Uncharacterized protein</fullName>
    </submittedName>
</protein>
<keyword evidence="2" id="KW-1185">Reference proteome</keyword>
<dbReference type="HOGENOM" id="CLU_2511677_0_0_5"/>
<accession>I3TGM6</accession>
<name>I3TGM6_TISMK</name>
<dbReference type="RefSeq" id="WP_014743594.1">
    <property type="nucleotide sequence ID" value="NC_017956.1"/>
</dbReference>
<dbReference type="Proteomes" id="UP000005258">
    <property type="component" value="Chromosome"/>
</dbReference>
<evidence type="ECO:0000313" key="1">
    <source>
        <dbReference type="EMBL" id="AFK51914.1"/>
    </source>
</evidence>
<dbReference type="EMBL" id="CP003236">
    <property type="protein sequence ID" value="AFK51914.1"/>
    <property type="molecule type" value="Genomic_DNA"/>
</dbReference>
<dbReference type="KEGG" id="tmo:TMO_0075"/>
<dbReference type="AlphaFoldDB" id="I3TGM6"/>
<reference evidence="1 2" key="1">
    <citation type="journal article" date="2012" name="J. Am. Chem. Soc.">
        <title>Bacterial biosynthesis and maturation of the didemnin anti-cancer agents.</title>
        <authorList>
            <person name="Xu Y."/>
            <person name="Kersten R.D."/>
            <person name="Nam S.J."/>
            <person name="Lu L."/>
            <person name="Al-Suwailem A.M."/>
            <person name="Zheng H."/>
            <person name="Fenical W."/>
            <person name="Dorrestein P.C."/>
            <person name="Moore B.S."/>
            <person name="Qian P.Y."/>
        </authorList>
    </citation>
    <scope>NUCLEOTIDE SEQUENCE [LARGE SCALE GENOMIC DNA]</scope>
    <source>
        <strain evidence="1 2">KA081020-065</strain>
    </source>
</reference>
<evidence type="ECO:0000313" key="2">
    <source>
        <dbReference type="Proteomes" id="UP000005258"/>
    </source>
</evidence>
<organism evidence="1 2">
    <name type="scientific">Tistrella mobilis (strain KA081020-065)</name>
    <dbReference type="NCBI Taxonomy" id="1110502"/>
    <lineage>
        <taxon>Bacteria</taxon>
        <taxon>Pseudomonadati</taxon>
        <taxon>Pseudomonadota</taxon>
        <taxon>Alphaproteobacteria</taxon>
        <taxon>Geminicoccales</taxon>
        <taxon>Geminicoccaceae</taxon>
        <taxon>Tistrella</taxon>
    </lineage>
</organism>
<gene>
    <name evidence="1" type="ordered locus">TMO_0075</name>
</gene>